<gene>
    <name evidence="1" type="ORF">S03H2_04430</name>
</gene>
<proteinExistence type="predicted"/>
<dbReference type="EMBL" id="BARU01001755">
    <property type="protein sequence ID" value="GAH20453.1"/>
    <property type="molecule type" value="Genomic_DNA"/>
</dbReference>
<dbReference type="AlphaFoldDB" id="X1FI75"/>
<sequence length="64" mass="7412">MYTQVTGLSPNSFILLIKLIKCAMKFSTEAIEDGFRVTIEFEVKHWNDLVDQVKQFIKMTALDD</sequence>
<comment type="caution">
    <text evidence="1">The sequence shown here is derived from an EMBL/GenBank/DDBJ whole genome shotgun (WGS) entry which is preliminary data.</text>
</comment>
<reference evidence="1" key="1">
    <citation type="journal article" date="2014" name="Front. Microbiol.">
        <title>High frequency of phylogenetically diverse reductive dehalogenase-homologous genes in deep subseafloor sedimentary metagenomes.</title>
        <authorList>
            <person name="Kawai M."/>
            <person name="Futagami T."/>
            <person name="Toyoda A."/>
            <person name="Takaki Y."/>
            <person name="Nishi S."/>
            <person name="Hori S."/>
            <person name="Arai W."/>
            <person name="Tsubouchi T."/>
            <person name="Morono Y."/>
            <person name="Uchiyama I."/>
            <person name="Ito T."/>
            <person name="Fujiyama A."/>
            <person name="Inagaki F."/>
            <person name="Takami H."/>
        </authorList>
    </citation>
    <scope>NUCLEOTIDE SEQUENCE</scope>
    <source>
        <strain evidence="1">Expedition CK06-06</strain>
    </source>
</reference>
<organism evidence="1">
    <name type="scientific">marine sediment metagenome</name>
    <dbReference type="NCBI Taxonomy" id="412755"/>
    <lineage>
        <taxon>unclassified sequences</taxon>
        <taxon>metagenomes</taxon>
        <taxon>ecological metagenomes</taxon>
    </lineage>
</organism>
<name>X1FI75_9ZZZZ</name>
<evidence type="ECO:0000313" key="1">
    <source>
        <dbReference type="EMBL" id="GAH20453.1"/>
    </source>
</evidence>
<accession>X1FI75</accession>
<protein>
    <submittedName>
        <fullName evidence="1">Uncharacterized protein</fullName>
    </submittedName>
</protein>